<evidence type="ECO:0000313" key="2">
    <source>
        <dbReference type="Proteomes" id="UP000676336"/>
    </source>
</evidence>
<dbReference type="EMBL" id="CAJOBI010221416">
    <property type="protein sequence ID" value="CAF5042403.1"/>
    <property type="molecule type" value="Genomic_DNA"/>
</dbReference>
<organism evidence="1 2">
    <name type="scientific">Rotaria magnacalcarata</name>
    <dbReference type="NCBI Taxonomy" id="392030"/>
    <lineage>
        <taxon>Eukaryota</taxon>
        <taxon>Metazoa</taxon>
        <taxon>Spiralia</taxon>
        <taxon>Gnathifera</taxon>
        <taxon>Rotifera</taxon>
        <taxon>Eurotatoria</taxon>
        <taxon>Bdelloidea</taxon>
        <taxon>Philodinida</taxon>
        <taxon>Philodinidae</taxon>
        <taxon>Rotaria</taxon>
    </lineage>
</organism>
<name>A0A8S3DVQ2_9BILA</name>
<gene>
    <name evidence="1" type="ORF">SMN809_LOCUS58707</name>
</gene>
<comment type="caution">
    <text evidence="1">The sequence shown here is derived from an EMBL/GenBank/DDBJ whole genome shotgun (WGS) entry which is preliminary data.</text>
</comment>
<proteinExistence type="predicted"/>
<feature type="non-terminal residue" evidence="1">
    <location>
        <position position="1"/>
    </location>
</feature>
<protein>
    <submittedName>
        <fullName evidence="1">Uncharacterized protein</fullName>
    </submittedName>
</protein>
<dbReference type="Proteomes" id="UP000676336">
    <property type="component" value="Unassembled WGS sequence"/>
</dbReference>
<evidence type="ECO:0000313" key="1">
    <source>
        <dbReference type="EMBL" id="CAF5042403.1"/>
    </source>
</evidence>
<dbReference type="AlphaFoldDB" id="A0A8S3DVQ2"/>
<sequence>PEIYGWWGSAPDYVCPLSGTDQFIREDSFDLTHFLELSPVCHDSQ</sequence>
<accession>A0A8S3DVQ2</accession>
<reference evidence="1" key="1">
    <citation type="submission" date="2021-02" db="EMBL/GenBank/DDBJ databases">
        <authorList>
            <person name="Nowell W R."/>
        </authorList>
    </citation>
    <scope>NUCLEOTIDE SEQUENCE</scope>
</reference>